<reference evidence="8" key="1">
    <citation type="submission" date="2023-08" db="EMBL/GenBank/DDBJ databases">
        <title>Comparative genomics and taxonomic characterization of three novel marine species of genus Marivirga.</title>
        <authorList>
            <person name="Muhammad N."/>
            <person name="Kim S.-G."/>
        </authorList>
    </citation>
    <scope>NUCLEOTIDE SEQUENCE</scope>
    <source>
        <strain evidence="8">BKB1-2</strain>
    </source>
</reference>
<keyword evidence="3 7" id="KW-0812">Transmembrane</keyword>
<evidence type="ECO:0000256" key="5">
    <source>
        <dbReference type="ARBA" id="ARBA00023136"/>
    </source>
</evidence>
<dbReference type="InterPro" id="IPR038377">
    <property type="entry name" value="Na/Glc_symporter_sf"/>
</dbReference>
<comment type="similarity">
    <text evidence="2 6">Belongs to the sodium:solute symporter (SSF) (TC 2.A.21) family.</text>
</comment>
<keyword evidence="5 7" id="KW-0472">Membrane</keyword>
<evidence type="ECO:0000256" key="4">
    <source>
        <dbReference type="ARBA" id="ARBA00022989"/>
    </source>
</evidence>
<dbReference type="GO" id="GO:0022857">
    <property type="term" value="F:transmembrane transporter activity"/>
    <property type="evidence" value="ECO:0007669"/>
    <property type="project" value="InterPro"/>
</dbReference>
<dbReference type="InterPro" id="IPR001734">
    <property type="entry name" value="Na/solute_symporter"/>
</dbReference>
<sequence length="461" mass="50393">MQDIEIYQWGLIIVSSLLFFFLAPFSKKPSEFFSALSVKGKQPNIIMLTSSLVISWIFAKSITNAANLGLEYGMVGGIAYATYYLSFIVAGIIIYKLRTKGNFNSIHHFLRSKFGSNAVLIFSVLIAIRLFNEVWSNTMVIGSYFGEMGSQPYYLAIIVFTALTLAYTLKGGLRSSLLTDAIQMVFFGILLFVLLKLIMTDESQNISNYVGTGEWNFAGGLGLLLVAFLQIFSYPFHDSVMTDRGFISPPKQTLKSFIAAAIIGFVCITLFSLIGIFAQFKGLKGQAAVEVGKYLGVGSMLMLNFIMVTSAASTLDSAFSSFSKLSIIDLKLQKLPTVKMGRIVMVILAVLGTIPIFLNPTILSATTISGTMVLGLAPIFLLWNLKAPKLSFFLAIFSGILVGLIHAFDAFPEIMILTEGPYANLLSANIWGSILCFVGYIIPILVSNNKSNQAESIKTIS</sequence>
<feature type="transmembrane region" description="Helical" evidence="7">
    <location>
        <begin position="6"/>
        <end position="25"/>
    </location>
</feature>
<feature type="transmembrane region" description="Helical" evidence="7">
    <location>
        <begin position="364"/>
        <end position="383"/>
    </location>
</feature>
<dbReference type="Pfam" id="PF00474">
    <property type="entry name" value="SSF"/>
    <property type="match status" value="1"/>
</dbReference>
<dbReference type="EMBL" id="CP129968">
    <property type="protein sequence ID" value="WKK81581.2"/>
    <property type="molecule type" value="Genomic_DNA"/>
</dbReference>
<evidence type="ECO:0000256" key="3">
    <source>
        <dbReference type="ARBA" id="ARBA00022692"/>
    </source>
</evidence>
<evidence type="ECO:0000313" key="8">
    <source>
        <dbReference type="EMBL" id="WKK81581.2"/>
    </source>
</evidence>
<dbReference type="Gene3D" id="1.20.1730.10">
    <property type="entry name" value="Sodium/glucose cotransporter"/>
    <property type="match status" value="1"/>
</dbReference>
<protein>
    <submittedName>
        <fullName evidence="8">Sodium:solute symporter</fullName>
    </submittedName>
</protein>
<proteinExistence type="inferred from homology"/>
<evidence type="ECO:0000256" key="7">
    <source>
        <dbReference type="SAM" id="Phobius"/>
    </source>
</evidence>
<feature type="transmembrane region" description="Helical" evidence="7">
    <location>
        <begin position="215"/>
        <end position="236"/>
    </location>
</feature>
<feature type="transmembrane region" description="Helical" evidence="7">
    <location>
        <begin position="181"/>
        <end position="199"/>
    </location>
</feature>
<comment type="subcellular location">
    <subcellularLocation>
        <location evidence="1">Membrane</location>
        <topology evidence="1">Multi-pass membrane protein</topology>
    </subcellularLocation>
</comment>
<feature type="transmembrane region" description="Helical" evidence="7">
    <location>
        <begin position="428"/>
        <end position="446"/>
    </location>
</feature>
<name>A0AA49GE53_9BACT</name>
<keyword evidence="4 7" id="KW-1133">Transmembrane helix</keyword>
<dbReference type="KEGG" id="marp:QYS47_04675"/>
<organism evidence="8">
    <name type="scientific">Marivirga arenosa</name>
    <dbReference type="NCBI Taxonomy" id="3059076"/>
    <lineage>
        <taxon>Bacteria</taxon>
        <taxon>Pseudomonadati</taxon>
        <taxon>Bacteroidota</taxon>
        <taxon>Cytophagia</taxon>
        <taxon>Cytophagales</taxon>
        <taxon>Marivirgaceae</taxon>
        <taxon>Marivirga</taxon>
    </lineage>
</organism>
<evidence type="ECO:0000256" key="2">
    <source>
        <dbReference type="ARBA" id="ARBA00006434"/>
    </source>
</evidence>
<feature type="transmembrane region" description="Helical" evidence="7">
    <location>
        <begin position="151"/>
        <end position="169"/>
    </location>
</feature>
<dbReference type="PROSITE" id="PS50283">
    <property type="entry name" value="NA_SOLUT_SYMP_3"/>
    <property type="match status" value="1"/>
</dbReference>
<dbReference type="RefSeq" id="WP_322348121.1">
    <property type="nucleotide sequence ID" value="NZ_CP129968.2"/>
</dbReference>
<gene>
    <name evidence="8" type="ORF">QYS47_04675</name>
</gene>
<feature type="transmembrane region" description="Helical" evidence="7">
    <location>
        <begin position="390"/>
        <end position="408"/>
    </location>
</feature>
<feature type="transmembrane region" description="Helical" evidence="7">
    <location>
        <begin position="340"/>
        <end position="358"/>
    </location>
</feature>
<accession>A0AA49GE53</accession>
<feature type="transmembrane region" description="Helical" evidence="7">
    <location>
        <begin position="72"/>
        <end position="94"/>
    </location>
</feature>
<dbReference type="AlphaFoldDB" id="A0AA49GE53"/>
<feature type="transmembrane region" description="Helical" evidence="7">
    <location>
        <begin position="300"/>
        <end position="319"/>
    </location>
</feature>
<feature type="transmembrane region" description="Helical" evidence="7">
    <location>
        <begin position="257"/>
        <end position="280"/>
    </location>
</feature>
<feature type="transmembrane region" description="Helical" evidence="7">
    <location>
        <begin position="114"/>
        <end position="131"/>
    </location>
</feature>
<evidence type="ECO:0000256" key="1">
    <source>
        <dbReference type="ARBA" id="ARBA00004141"/>
    </source>
</evidence>
<dbReference type="Proteomes" id="UP001232019">
    <property type="component" value="Chromosome"/>
</dbReference>
<evidence type="ECO:0000256" key="6">
    <source>
        <dbReference type="RuleBase" id="RU362091"/>
    </source>
</evidence>
<dbReference type="GO" id="GO:0016020">
    <property type="term" value="C:membrane"/>
    <property type="evidence" value="ECO:0007669"/>
    <property type="project" value="UniProtKB-SubCell"/>
</dbReference>